<proteinExistence type="predicted"/>
<name>A0A023PYX5_9GAMM</name>
<dbReference type="EMBL" id="KF724688">
    <property type="protein sequence ID" value="AHX39804.1"/>
    <property type="molecule type" value="Genomic_DNA"/>
</dbReference>
<evidence type="ECO:0000313" key="2">
    <source>
        <dbReference type="EMBL" id="AHX39804.1"/>
    </source>
</evidence>
<dbReference type="OrthoDB" id="6266000at2"/>
<dbReference type="AlphaFoldDB" id="A0A023PYX5"/>
<organism evidence="2">
    <name type="scientific">Pseudoalteromonas luteoviolacea</name>
    <dbReference type="NCBI Taxonomy" id="43657"/>
    <lineage>
        <taxon>Bacteria</taxon>
        <taxon>Pseudomonadati</taxon>
        <taxon>Pseudomonadota</taxon>
        <taxon>Gammaproteobacteria</taxon>
        <taxon>Alteromonadales</taxon>
        <taxon>Pseudoalteromonadaceae</taxon>
        <taxon>Pseudoalteromonas</taxon>
    </lineage>
</organism>
<dbReference type="RefSeq" id="WP_052262411.1">
    <property type="nucleotide sequence ID" value="NZ_JWIC01000007.1"/>
</dbReference>
<feature type="transmembrane region" description="Helical" evidence="1">
    <location>
        <begin position="12"/>
        <end position="30"/>
    </location>
</feature>
<keyword evidence="1" id="KW-0472">Membrane</keyword>
<keyword evidence="1" id="KW-1133">Transmembrane helix</keyword>
<accession>A0A023PYX5</accession>
<protein>
    <submittedName>
        <fullName evidence="2">Uncharacterized protein</fullName>
    </submittedName>
</protein>
<evidence type="ECO:0000256" key="1">
    <source>
        <dbReference type="SAM" id="Phobius"/>
    </source>
</evidence>
<keyword evidence="1" id="KW-0812">Transmembrane</keyword>
<sequence length="141" mass="16306">MKVRQRLQLYQISVIFSMLFALVGFSYNIWRLEASEHNNNVRLACFEVLKELAALEQLIYIAHYDNDMQTASPRKGWVKVGLIKDFSYLTNHSVQSSATTLHDTWAQKWESISNDSGSIELIVKDIDRVRSDIKQLLNSLK</sequence>
<reference evidence="2" key="1">
    <citation type="journal article" date="2014" name="Science">
        <title>Marine tubeworm metamorphosis induced by arrays of bacterial phage tail-like structures.</title>
        <authorList>
            <person name="Shikuma N.J."/>
            <person name="Pilhofer M."/>
            <person name="Weiss G.L."/>
            <person name="Hadfield M.G."/>
            <person name="Jensen G.J."/>
            <person name="Newman D.K."/>
        </authorList>
    </citation>
    <scope>NUCLEOTIDE SEQUENCE</scope>
    <source>
        <strain evidence="2">HI1</strain>
    </source>
</reference>